<evidence type="ECO:0000256" key="1">
    <source>
        <dbReference type="SAM" id="MobiDB-lite"/>
    </source>
</evidence>
<sequence>MTAVVTPPSVEERSVTRPPRRRMSRVGSAVLGIALAAAAVGAQHFVLDYNERTTPLTYTGTMGEAVDTGRFSARALSVKAARSVEVPQPGSYRRIEGDPVFILVETSATSAREPMKLTADLLTTDGKVYRKTDKVDITWTLEFKWIQPGWWASGMYVFEVPAEALPGASIVVRLPTASETYVPEAEIDLGLDEASANALVSGAQETYRLGNKS</sequence>
<evidence type="ECO:0008006" key="4">
    <source>
        <dbReference type="Google" id="ProtNLM"/>
    </source>
</evidence>
<evidence type="ECO:0000313" key="2">
    <source>
        <dbReference type="EMBL" id="SDQ80621.1"/>
    </source>
</evidence>
<feature type="region of interest" description="Disordered" evidence="1">
    <location>
        <begin position="1"/>
        <end position="22"/>
    </location>
</feature>
<protein>
    <recommendedName>
        <fullName evidence="4">DUF4352 domain-containing protein</fullName>
    </recommendedName>
</protein>
<organism evidence="2 3">
    <name type="scientific">Thermostaphylospora chromogena</name>
    <dbReference type="NCBI Taxonomy" id="35622"/>
    <lineage>
        <taxon>Bacteria</taxon>
        <taxon>Bacillati</taxon>
        <taxon>Actinomycetota</taxon>
        <taxon>Actinomycetes</taxon>
        <taxon>Streptosporangiales</taxon>
        <taxon>Thermomonosporaceae</taxon>
        <taxon>Thermostaphylospora</taxon>
    </lineage>
</organism>
<dbReference type="Proteomes" id="UP000217103">
    <property type="component" value="Unassembled WGS sequence"/>
</dbReference>
<accession>A0A1H1DVT1</accession>
<reference evidence="2 3" key="1">
    <citation type="submission" date="2016-10" db="EMBL/GenBank/DDBJ databases">
        <authorList>
            <person name="de Groot N.N."/>
        </authorList>
    </citation>
    <scope>NUCLEOTIDE SEQUENCE [LARGE SCALE GENOMIC DNA]</scope>
    <source>
        <strain evidence="2 3">DSM 43794</strain>
    </source>
</reference>
<proteinExistence type="predicted"/>
<dbReference type="AlphaFoldDB" id="A0A1H1DVT1"/>
<dbReference type="EMBL" id="FNKK01000002">
    <property type="protein sequence ID" value="SDQ80621.1"/>
    <property type="molecule type" value="Genomic_DNA"/>
</dbReference>
<name>A0A1H1DVT1_9ACTN</name>
<evidence type="ECO:0000313" key="3">
    <source>
        <dbReference type="Proteomes" id="UP000217103"/>
    </source>
</evidence>
<keyword evidence="3" id="KW-1185">Reference proteome</keyword>
<gene>
    <name evidence="2" type="ORF">SAMN04489764_2193</name>
</gene>